<accession>L8GTU9</accession>
<protein>
    <submittedName>
        <fullName evidence="2">Uncharacterized protein</fullName>
    </submittedName>
</protein>
<feature type="chain" id="PRO_5003990079" evidence="1">
    <location>
        <begin position="19"/>
        <end position="307"/>
    </location>
</feature>
<dbReference type="VEuPathDB" id="AmoebaDB:ACA1_020920"/>
<dbReference type="AlphaFoldDB" id="L8GTU9"/>
<reference evidence="2 3" key="1">
    <citation type="journal article" date="2013" name="Genome Biol.">
        <title>Genome of Acanthamoeba castellanii highlights extensive lateral gene transfer and early evolution of tyrosine kinase signaling.</title>
        <authorList>
            <person name="Clarke M."/>
            <person name="Lohan A.J."/>
            <person name="Liu B."/>
            <person name="Lagkouvardos I."/>
            <person name="Roy S."/>
            <person name="Zafar N."/>
            <person name="Bertelli C."/>
            <person name="Schilde C."/>
            <person name="Kianianmomeni A."/>
            <person name="Burglin T.R."/>
            <person name="Frech C."/>
            <person name="Turcotte B."/>
            <person name="Kopec K.O."/>
            <person name="Synnott J.M."/>
            <person name="Choo C."/>
            <person name="Paponov I."/>
            <person name="Finkler A."/>
            <person name="Soon Heng Tan C."/>
            <person name="Hutchins A.P."/>
            <person name="Weinmeier T."/>
            <person name="Rattei T."/>
            <person name="Chu J.S."/>
            <person name="Gimenez G."/>
            <person name="Irimia M."/>
            <person name="Rigden D.J."/>
            <person name="Fitzpatrick D.A."/>
            <person name="Lorenzo-Morales J."/>
            <person name="Bateman A."/>
            <person name="Chiu C.H."/>
            <person name="Tang P."/>
            <person name="Hegemann P."/>
            <person name="Fromm H."/>
            <person name="Raoult D."/>
            <person name="Greub G."/>
            <person name="Miranda-Saavedra D."/>
            <person name="Chen N."/>
            <person name="Nash P."/>
            <person name="Ginger M.L."/>
            <person name="Horn M."/>
            <person name="Schaap P."/>
            <person name="Caler L."/>
            <person name="Loftus B."/>
        </authorList>
    </citation>
    <scope>NUCLEOTIDE SEQUENCE [LARGE SCALE GENOMIC DNA]</scope>
    <source>
        <strain evidence="2 3">Neff</strain>
    </source>
</reference>
<organism evidence="2 3">
    <name type="scientific">Acanthamoeba castellanii (strain ATCC 30010 / Neff)</name>
    <dbReference type="NCBI Taxonomy" id="1257118"/>
    <lineage>
        <taxon>Eukaryota</taxon>
        <taxon>Amoebozoa</taxon>
        <taxon>Discosea</taxon>
        <taxon>Longamoebia</taxon>
        <taxon>Centramoebida</taxon>
        <taxon>Acanthamoebidae</taxon>
        <taxon>Acanthamoeba</taxon>
    </lineage>
</organism>
<dbReference type="GeneID" id="14917137"/>
<feature type="signal peptide" evidence="1">
    <location>
        <begin position="1"/>
        <end position="18"/>
    </location>
</feature>
<dbReference type="Proteomes" id="UP000011083">
    <property type="component" value="Unassembled WGS sequence"/>
</dbReference>
<keyword evidence="1" id="KW-0732">Signal</keyword>
<sequence length="307" mass="32116">MKLCTAFVFLCVVGTALAATTLNLNSQLKGSLVEGSQQYTFSYSHDTSSKYQFIYVLPELSTDADHPVVTIDKTNVLDFQANIQCSASASSSESQVKCAYSFQGCVKTTEPELYTITVKPPGVATTANLNFTIGSLNVAAGLSASVKALTKQTTCCGFGGASWHYVKASGAEVINSVSLTLTKGSLTTSTLSSGTAALTKLLPPGIFVIPDTSLCFDLSLASLLKLGKDITNYAKALTKFSVDLSADSETKTLKVNLDSKVALPGVSYWVLVVPNSDSSAEYSISTEISGSSTSSAASLSTPFSALF</sequence>
<dbReference type="KEGG" id="acan:ACA1_020920"/>
<evidence type="ECO:0000313" key="3">
    <source>
        <dbReference type="Proteomes" id="UP000011083"/>
    </source>
</evidence>
<proteinExistence type="predicted"/>
<gene>
    <name evidence="2" type="ORF">ACA1_020920</name>
</gene>
<dbReference type="EMBL" id="KB007994">
    <property type="protein sequence ID" value="ELR16450.1"/>
    <property type="molecule type" value="Genomic_DNA"/>
</dbReference>
<name>L8GTU9_ACACF</name>
<evidence type="ECO:0000313" key="2">
    <source>
        <dbReference type="EMBL" id="ELR16450.1"/>
    </source>
</evidence>
<keyword evidence="3" id="KW-1185">Reference proteome</keyword>
<dbReference type="RefSeq" id="XP_004338463.1">
    <property type="nucleotide sequence ID" value="XM_004338415.1"/>
</dbReference>
<evidence type="ECO:0000256" key="1">
    <source>
        <dbReference type="SAM" id="SignalP"/>
    </source>
</evidence>